<keyword evidence="2" id="KW-0472">Membrane</keyword>
<organism evidence="3 4">
    <name type="scientific">Nesterenkonia jeotgali</name>
    <dbReference type="NCBI Taxonomy" id="317018"/>
    <lineage>
        <taxon>Bacteria</taxon>
        <taxon>Bacillati</taxon>
        <taxon>Actinomycetota</taxon>
        <taxon>Actinomycetes</taxon>
        <taxon>Micrococcales</taxon>
        <taxon>Micrococcaceae</taxon>
        <taxon>Nesterenkonia</taxon>
    </lineage>
</organism>
<feature type="compositionally biased region" description="Low complexity" evidence="1">
    <location>
        <begin position="60"/>
        <end position="94"/>
    </location>
</feature>
<dbReference type="STRING" id="317018.AVL63_09400"/>
<name>A0A0W8IL82_9MICC</name>
<feature type="transmembrane region" description="Helical" evidence="2">
    <location>
        <begin position="103"/>
        <end position="123"/>
    </location>
</feature>
<feature type="compositionally biased region" description="Basic and acidic residues" evidence="1">
    <location>
        <begin position="36"/>
        <end position="57"/>
    </location>
</feature>
<feature type="transmembrane region" description="Helical" evidence="2">
    <location>
        <begin position="129"/>
        <end position="150"/>
    </location>
</feature>
<dbReference type="OrthoDB" id="4967003at2"/>
<evidence type="ECO:0000256" key="2">
    <source>
        <dbReference type="SAM" id="Phobius"/>
    </source>
</evidence>
<keyword evidence="2" id="KW-0812">Transmembrane</keyword>
<dbReference type="AlphaFoldDB" id="A0A0W8IL82"/>
<reference evidence="4" key="1">
    <citation type="submission" date="2015-12" db="EMBL/GenBank/DDBJ databases">
        <authorList>
            <person name="Nair G.R."/>
            <person name="Kaur G."/>
            <person name="Mayilraj S."/>
        </authorList>
    </citation>
    <scope>NUCLEOTIDE SEQUENCE [LARGE SCALE GENOMIC DNA]</scope>
    <source>
        <strain evidence="4">CD08_7</strain>
    </source>
</reference>
<feature type="compositionally biased region" description="Basic and acidic residues" evidence="1">
    <location>
        <begin position="1"/>
        <end position="10"/>
    </location>
</feature>
<feature type="region of interest" description="Disordered" evidence="1">
    <location>
        <begin position="1"/>
        <end position="97"/>
    </location>
</feature>
<accession>A0A0W8IL82</accession>
<evidence type="ECO:0000313" key="4">
    <source>
        <dbReference type="Proteomes" id="UP000054023"/>
    </source>
</evidence>
<keyword evidence="4" id="KW-1185">Reference proteome</keyword>
<evidence type="ECO:0000256" key="1">
    <source>
        <dbReference type="SAM" id="MobiDB-lite"/>
    </source>
</evidence>
<sequence>MNPERPDPEAGTHPTRPLPAEPADVDELLAESLRAQSERDFTWKEPERGPRWFERAEQQAALSAATAAPSHSPAVPEAQSPPAGRGRSGRAASRSGGGPRIAGVIYATIAMALALWVLASMVLGIYIDWLIVALGVFALAGLALVVTGLMPKPGTRL</sequence>
<dbReference type="EMBL" id="LQBM01000001">
    <property type="protein sequence ID" value="KUG60566.1"/>
    <property type="molecule type" value="Genomic_DNA"/>
</dbReference>
<evidence type="ECO:0000313" key="3">
    <source>
        <dbReference type="EMBL" id="KUG60566.1"/>
    </source>
</evidence>
<proteinExistence type="predicted"/>
<gene>
    <name evidence="3" type="ORF">AVL63_09400</name>
</gene>
<protein>
    <submittedName>
        <fullName evidence="3">Uncharacterized protein</fullName>
    </submittedName>
</protein>
<dbReference type="Proteomes" id="UP000054023">
    <property type="component" value="Unassembled WGS sequence"/>
</dbReference>
<comment type="caution">
    <text evidence="3">The sequence shown here is derived from an EMBL/GenBank/DDBJ whole genome shotgun (WGS) entry which is preliminary data.</text>
</comment>
<keyword evidence="2" id="KW-1133">Transmembrane helix</keyword>
<dbReference type="RefSeq" id="WP_058887541.1">
    <property type="nucleotide sequence ID" value="NZ_LQBM01000001.1"/>
</dbReference>